<comment type="caution">
    <text evidence="1">The sequence shown here is derived from an EMBL/GenBank/DDBJ whole genome shotgun (WGS) entry which is preliminary data.</text>
</comment>
<organism evidence="1 2">
    <name type="scientific">Mesorhizobium escarrei</name>
    <dbReference type="NCBI Taxonomy" id="666018"/>
    <lineage>
        <taxon>Bacteria</taxon>
        <taxon>Pseudomonadati</taxon>
        <taxon>Pseudomonadota</taxon>
        <taxon>Alphaproteobacteria</taxon>
        <taxon>Hyphomicrobiales</taxon>
        <taxon>Phyllobacteriaceae</taxon>
        <taxon>Mesorhizobium</taxon>
    </lineage>
</organism>
<dbReference type="Proteomes" id="UP001153050">
    <property type="component" value="Unassembled WGS sequence"/>
</dbReference>
<gene>
    <name evidence="1" type="ORF">MES5069_620034</name>
</gene>
<keyword evidence="2" id="KW-1185">Reference proteome</keyword>
<evidence type="ECO:0000313" key="1">
    <source>
        <dbReference type="EMBL" id="CAH2407701.1"/>
    </source>
</evidence>
<accession>A0ABM9EEK4</accession>
<protein>
    <submittedName>
        <fullName evidence="1">Uncharacterized protein</fullName>
    </submittedName>
</protein>
<proteinExistence type="predicted"/>
<name>A0ABM9EEK4_9HYPH</name>
<evidence type="ECO:0000313" key="2">
    <source>
        <dbReference type="Proteomes" id="UP001153050"/>
    </source>
</evidence>
<dbReference type="EMBL" id="CAKXZT010000160">
    <property type="protein sequence ID" value="CAH2407701.1"/>
    <property type="molecule type" value="Genomic_DNA"/>
</dbReference>
<reference evidence="1 2" key="1">
    <citation type="submission" date="2022-03" db="EMBL/GenBank/DDBJ databases">
        <authorList>
            <person name="Brunel B."/>
        </authorList>
    </citation>
    <scope>NUCLEOTIDE SEQUENCE [LARGE SCALE GENOMIC DNA]</scope>
    <source>
        <strain evidence="1">STM5069sample</strain>
    </source>
</reference>
<sequence>MRAAWQRLKKSSSYRMTRIQYSGDNPIHTLFSHVQLRTMAWIDSELVYARTASGLGCGDLEHFSQFWTRR</sequence>